<dbReference type="InterPro" id="IPR004101">
    <property type="entry name" value="Mur_ligase_C"/>
</dbReference>
<evidence type="ECO:0000256" key="11">
    <source>
        <dbReference type="RuleBase" id="RU004136"/>
    </source>
</evidence>
<dbReference type="InterPro" id="IPR005863">
    <property type="entry name" value="UDP-N-AcMur_synth"/>
</dbReference>
<evidence type="ECO:0000313" key="16">
    <source>
        <dbReference type="Proteomes" id="UP000426246"/>
    </source>
</evidence>
<dbReference type="InterPro" id="IPR013221">
    <property type="entry name" value="Mur_ligase_cen"/>
</dbReference>
<evidence type="ECO:0000256" key="9">
    <source>
        <dbReference type="ARBA" id="ARBA00023316"/>
    </source>
</evidence>
<keyword evidence="4 10" id="KW-0547">Nucleotide-binding</keyword>
<dbReference type="Gene3D" id="3.40.1390.10">
    <property type="entry name" value="MurE/MurF, N-terminal domain"/>
    <property type="match status" value="1"/>
</dbReference>
<evidence type="ECO:0000313" key="15">
    <source>
        <dbReference type="EMBL" id="QGQ95775.1"/>
    </source>
</evidence>
<keyword evidence="16" id="KW-1185">Reference proteome</keyword>
<keyword evidence="3 10" id="KW-0132">Cell division</keyword>
<protein>
    <recommendedName>
        <fullName evidence="10 11">UDP-N-acetylmuramoyl-tripeptide--D-alanyl-D-alanine ligase</fullName>
        <ecNumber evidence="10 11">6.3.2.10</ecNumber>
    </recommendedName>
    <alternativeName>
        <fullName evidence="10">D-alanyl-D-alanine-adding enzyme</fullName>
    </alternativeName>
</protein>
<reference evidence="16" key="1">
    <citation type="submission" date="2018-11" db="EMBL/GenBank/DDBJ databases">
        <title>Complete genome sequence of Paenibacillus sp. ML311-T8.</title>
        <authorList>
            <person name="Nam Y.-D."/>
            <person name="Kang J."/>
            <person name="Chung W.-H."/>
            <person name="Park Y.S."/>
        </authorList>
    </citation>
    <scope>NUCLEOTIDE SEQUENCE [LARGE SCALE GENOMIC DNA]</scope>
    <source>
        <strain evidence="16">ML311-T8</strain>
    </source>
</reference>
<feature type="domain" description="Mur ligase N-terminal catalytic" evidence="12">
    <location>
        <begin position="27"/>
        <end position="102"/>
    </location>
</feature>
<dbReference type="SUPFAM" id="SSF53623">
    <property type="entry name" value="MurD-like peptide ligases, catalytic domain"/>
    <property type="match status" value="1"/>
</dbReference>
<dbReference type="GO" id="GO:0051301">
    <property type="term" value="P:cell division"/>
    <property type="evidence" value="ECO:0007669"/>
    <property type="project" value="UniProtKB-KW"/>
</dbReference>
<dbReference type="Pfam" id="PF08245">
    <property type="entry name" value="Mur_ligase_M"/>
    <property type="match status" value="1"/>
</dbReference>
<accession>A0A6B8RJI7</accession>
<dbReference type="SUPFAM" id="SSF63418">
    <property type="entry name" value="MurE/MurF N-terminal domain"/>
    <property type="match status" value="1"/>
</dbReference>
<dbReference type="PANTHER" id="PTHR43024">
    <property type="entry name" value="UDP-N-ACETYLMURAMOYL-TRIPEPTIDE--D-ALANYL-D-ALANINE LIGASE"/>
    <property type="match status" value="1"/>
</dbReference>
<evidence type="ECO:0000256" key="4">
    <source>
        <dbReference type="ARBA" id="ARBA00022741"/>
    </source>
</evidence>
<comment type="catalytic activity">
    <reaction evidence="10 11">
        <text>D-alanyl-D-alanine + UDP-N-acetyl-alpha-D-muramoyl-L-alanyl-gamma-D-glutamyl-meso-2,6-diaminopimelate + ATP = UDP-N-acetyl-alpha-D-muramoyl-L-alanyl-gamma-D-glutamyl-meso-2,6-diaminopimeloyl-D-alanyl-D-alanine + ADP + phosphate + H(+)</text>
        <dbReference type="Rhea" id="RHEA:28374"/>
        <dbReference type="ChEBI" id="CHEBI:15378"/>
        <dbReference type="ChEBI" id="CHEBI:30616"/>
        <dbReference type="ChEBI" id="CHEBI:43474"/>
        <dbReference type="ChEBI" id="CHEBI:57822"/>
        <dbReference type="ChEBI" id="CHEBI:61386"/>
        <dbReference type="ChEBI" id="CHEBI:83905"/>
        <dbReference type="ChEBI" id="CHEBI:456216"/>
        <dbReference type="EC" id="6.3.2.10"/>
    </reaction>
</comment>
<evidence type="ECO:0000256" key="8">
    <source>
        <dbReference type="ARBA" id="ARBA00023306"/>
    </source>
</evidence>
<evidence type="ECO:0000259" key="12">
    <source>
        <dbReference type="Pfam" id="PF01225"/>
    </source>
</evidence>
<evidence type="ECO:0000256" key="7">
    <source>
        <dbReference type="ARBA" id="ARBA00022984"/>
    </source>
</evidence>
<keyword evidence="1 10" id="KW-0963">Cytoplasm</keyword>
<gene>
    <name evidence="10" type="primary">murF</name>
    <name evidence="15" type="ORF">EHS13_13245</name>
</gene>
<dbReference type="InterPro" id="IPR051046">
    <property type="entry name" value="MurCDEF_CellWall_CoF430Synth"/>
</dbReference>
<keyword evidence="5 10" id="KW-0067">ATP-binding</keyword>
<dbReference type="RefSeq" id="WP_155700811.1">
    <property type="nucleotide sequence ID" value="NZ_CP034235.1"/>
</dbReference>
<dbReference type="UniPathway" id="UPA00219"/>
<dbReference type="InterPro" id="IPR036565">
    <property type="entry name" value="Mur-like_cat_sf"/>
</dbReference>
<dbReference type="Gene3D" id="3.40.1190.10">
    <property type="entry name" value="Mur-like, catalytic domain"/>
    <property type="match status" value="1"/>
</dbReference>
<keyword evidence="6 10" id="KW-0133">Cell shape</keyword>
<name>A0A6B8RJI7_9BACL</name>
<evidence type="ECO:0000256" key="10">
    <source>
        <dbReference type="HAMAP-Rule" id="MF_02019"/>
    </source>
</evidence>
<evidence type="ECO:0000256" key="6">
    <source>
        <dbReference type="ARBA" id="ARBA00022960"/>
    </source>
</evidence>
<evidence type="ECO:0000256" key="3">
    <source>
        <dbReference type="ARBA" id="ARBA00022618"/>
    </source>
</evidence>
<evidence type="ECO:0000259" key="13">
    <source>
        <dbReference type="Pfam" id="PF02875"/>
    </source>
</evidence>
<organism evidence="15 16">
    <name type="scientific">Paenibacillus psychroresistens</name>
    <dbReference type="NCBI Taxonomy" id="1778678"/>
    <lineage>
        <taxon>Bacteria</taxon>
        <taxon>Bacillati</taxon>
        <taxon>Bacillota</taxon>
        <taxon>Bacilli</taxon>
        <taxon>Bacillales</taxon>
        <taxon>Paenibacillaceae</taxon>
        <taxon>Paenibacillus</taxon>
    </lineage>
</organism>
<dbReference type="GO" id="GO:0005737">
    <property type="term" value="C:cytoplasm"/>
    <property type="evidence" value="ECO:0007669"/>
    <property type="project" value="UniProtKB-SubCell"/>
</dbReference>
<keyword evidence="8 10" id="KW-0131">Cell cycle</keyword>
<dbReference type="Pfam" id="PF01225">
    <property type="entry name" value="Mur_ligase"/>
    <property type="match status" value="1"/>
</dbReference>
<evidence type="ECO:0000256" key="1">
    <source>
        <dbReference type="ARBA" id="ARBA00022490"/>
    </source>
</evidence>
<dbReference type="InterPro" id="IPR036615">
    <property type="entry name" value="Mur_ligase_C_dom_sf"/>
</dbReference>
<dbReference type="GO" id="GO:0047480">
    <property type="term" value="F:UDP-N-acetylmuramoyl-tripeptide-D-alanyl-D-alanine ligase activity"/>
    <property type="evidence" value="ECO:0007669"/>
    <property type="project" value="UniProtKB-UniRule"/>
</dbReference>
<keyword evidence="9 10" id="KW-0961">Cell wall biogenesis/degradation</keyword>
<comment type="pathway">
    <text evidence="10 11">Cell wall biogenesis; peptidoglycan biosynthesis.</text>
</comment>
<dbReference type="Gene3D" id="3.90.190.20">
    <property type="entry name" value="Mur ligase, C-terminal domain"/>
    <property type="match status" value="1"/>
</dbReference>
<evidence type="ECO:0000259" key="14">
    <source>
        <dbReference type="Pfam" id="PF08245"/>
    </source>
</evidence>
<dbReference type="GO" id="GO:0005524">
    <property type="term" value="F:ATP binding"/>
    <property type="evidence" value="ECO:0007669"/>
    <property type="project" value="UniProtKB-UniRule"/>
</dbReference>
<dbReference type="PANTHER" id="PTHR43024:SF1">
    <property type="entry name" value="UDP-N-ACETYLMURAMOYL-TRIPEPTIDE--D-ALANYL-D-ALANINE LIGASE"/>
    <property type="match status" value="1"/>
</dbReference>
<comment type="function">
    <text evidence="10 11">Involved in cell wall formation. Catalyzes the final step in the synthesis of UDP-N-acetylmuramoyl-pentapeptide, the precursor of murein.</text>
</comment>
<evidence type="ECO:0000256" key="5">
    <source>
        <dbReference type="ARBA" id="ARBA00022840"/>
    </source>
</evidence>
<dbReference type="InterPro" id="IPR000713">
    <property type="entry name" value="Mur_ligase_N"/>
</dbReference>
<dbReference type="GO" id="GO:0071555">
    <property type="term" value="P:cell wall organization"/>
    <property type="evidence" value="ECO:0007669"/>
    <property type="project" value="UniProtKB-KW"/>
</dbReference>
<dbReference type="EMBL" id="CP034235">
    <property type="protein sequence ID" value="QGQ95775.1"/>
    <property type="molecule type" value="Genomic_DNA"/>
</dbReference>
<feature type="domain" description="Mur ligase C-terminal" evidence="13">
    <location>
        <begin position="323"/>
        <end position="449"/>
    </location>
</feature>
<keyword evidence="7 10" id="KW-0573">Peptidoglycan synthesis</keyword>
<comment type="subcellular location">
    <subcellularLocation>
        <location evidence="10 11">Cytoplasm</location>
    </subcellularLocation>
</comment>
<sequence length="465" mass="51638">MIKRSLEYMIQVLNGEIAGDWSTSLQFHGVSTDTRTLQPGNLFIPLDIGDRYDGHQFVLDAFAKGAVAALWQKDRPDAPTNVPIIYVEDTLISLQELAKAYRLELSVRVIGITGSNGKTTTKDIVAAIMATTYKVHKTKGNLNNHIGLPLTLLQLSEETEMAIIEMGMSERGEIELLSKLAAPDVAIISNIGESHLLQLGSRDEIAKAKLEILAGLRENGLFVYNGDEPLIERFLPEMKQPANILRFRFGSDDSNDFYPVVILSEQEGSYFQINIEKSPNFYLPVLGHHNVINALSAIAVAKYMGVSDADLVKGLRSLEMTSMRIERVIAANKALILNDAYNASPTSMRAAIRLLEEMKGYTRKFVVLGDMLELGTEEIAFHEGIGHELQPQHIDFIFTYGTLAQYIAEAARTRFSAKQVHWFTDKAEMIRQLQGKVSEGDLVLVKGSRGMKLEEVVNALKEGVQ</sequence>
<dbReference type="AlphaFoldDB" id="A0A6B8RJI7"/>
<dbReference type="SUPFAM" id="SSF53244">
    <property type="entry name" value="MurD-like peptide ligases, peptide-binding domain"/>
    <property type="match status" value="1"/>
</dbReference>
<dbReference type="HAMAP" id="MF_02019">
    <property type="entry name" value="MurF"/>
    <property type="match status" value="1"/>
</dbReference>
<keyword evidence="2 10" id="KW-0436">Ligase</keyword>
<dbReference type="KEGG" id="ppsc:EHS13_13245"/>
<comment type="similarity">
    <text evidence="10">Belongs to the MurCDEF family. MurF subfamily.</text>
</comment>
<dbReference type="OrthoDB" id="9801978at2"/>
<dbReference type="Pfam" id="PF02875">
    <property type="entry name" value="Mur_ligase_C"/>
    <property type="match status" value="1"/>
</dbReference>
<dbReference type="Proteomes" id="UP000426246">
    <property type="component" value="Chromosome"/>
</dbReference>
<dbReference type="NCBIfam" id="TIGR01143">
    <property type="entry name" value="murF"/>
    <property type="match status" value="1"/>
</dbReference>
<proteinExistence type="inferred from homology"/>
<evidence type="ECO:0000256" key="2">
    <source>
        <dbReference type="ARBA" id="ARBA00022598"/>
    </source>
</evidence>
<dbReference type="GO" id="GO:0009252">
    <property type="term" value="P:peptidoglycan biosynthetic process"/>
    <property type="evidence" value="ECO:0007669"/>
    <property type="project" value="UniProtKB-UniRule"/>
</dbReference>
<feature type="binding site" evidence="10">
    <location>
        <begin position="114"/>
        <end position="120"/>
    </location>
    <ligand>
        <name>ATP</name>
        <dbReference type="ChEBI" id="CHEBI:30616"/>
    </ligand>
</feature>
<dbReference type="InterPro" id="IPR035911">
    <property type="entry name" value="MurE/MurF_N"/>
</dbReference>
<dbReference type="EC" id="6.3.2.10" evidence="10 11"/>
<dbReference type="GO" id="GO:0008360">
    <property type="term" value="P:regulation of cell shape"/>
    <property type="evidence" value="ECO:0007669"/>
    <property type="project" value="UniProtKB-KW"/>
</dbReference>
<feature type="domain" description="Mur ligase central" evidence="14">
    <location>
        <begin position="112"/>
        <end position="301"/>
    </location>
</feature>